<comment type="caution">
    <text evidence="2">The sequence shown here is derived from an EMBL/GenBank/DDBJ whole genome shotgun (WGS) entry which is preliminary data.</text>
</comment>
<organism evidence="2 3">
    <name type="scientific">Methylomonas defluvii</name>
    <dbReference type="NCBI Taxonomy" id="3045149"/>
    <lineage>
        <taxon>Bacteria</taxon>
        <taxon>Pseudomonadati</taxon>
        <taxon>Pseudomonadota</taxon>
        <taxon>Gammaproteobacteria</taxon>
        <taxon>Methylococcales</taxon>
        <taxon>Methylococcaceae</taxon>
        <taxon>Methylomonas</taxon>
    </lineage>
</organism>
<proteinExistence type="predicted"/>
<dbReference type="RefSeq" id="WP_319963238.1">
    <property type="nucleotide sequence ID" value="NZ_JAXARY010000043.1"/>
</dbReference>
<name>A0ABU4ULM1_9GAMM</name>
<keyword evidence="1" id="KW-1133">Transmembrane helix</keyword>
<keyword evidence="1" id="KW-0472">Membrane</keyword>
<reference evidence="2 3" key="1">
    <citation type="submission" date="2023-11" db="EMBL/GenBank/DDBJ databases">
        <authorList>
            <person name="Ouyang M.-Y."/>
        </authorList>
    </citation>
    <scope>NUCLEOTIDE SEQUENCE [LARGE SCALE GENOMIC DNA]</scope>
    <source>
        <strain evidence="2 3">OY6</strain>
    </source>
</reference>
<evidence type="ECO:0000256" key="1">
    <source>
        <dbReference type="SAM" id="Phobius"/>
    </source>
</evidence>
<protein>
    <submittedName>
        <fullName evidence="2">Uncharacterized protein</fullName>
    </submittedName>
</protein>
<keyword evidence="1" id="KW-0812">Transmembrane</keyword>
<accession>A0ABU4ULM1</accession>
<dbReference type="EMBL" id="JAXARY010000043">
    <property type="protein sequence ID" value="MDX8130396.1"/>
    <property type="molecule type" value="Genomic_DNA"/>
</dbReference>
<keyword evidence="3" id="KW-1185">Reference proteome</keyword>
<evidence type="ECO:0000313" key="3">
    <source>
        <dbReference type="Proteomes" id="UP001284537"/>
    </source>
</evidence>
<dbReference type="Proteomes" id="UP001284537">
    <property type="component" value="Unassembled WGS sequence"/>
</dbReference>
<gene>
    <name evidence="2" type="ORF">QLH52_24105</name>
</gene>
<dbReference type="InterPro" id="IPR031876">
    <property type="entry name" value="DUF4760"/>
</dbReference>
<dbReference type="Pfam" id="PF15956">
    <property type="entry name" value="DUF4760"/>
    <property type="match status" value="1"/>
</dbReference>
<feature type="transmembrane region" description="Helical" evidence="1">
    <location>
        <begin position="6"/>
        <end position="25"/>
    </location>
</feature>
<evidence type="ECO:0000313" key="2">
    <source>
        <dbReference type="EMBL" id="MDX8130396.1"/>
    </source>
</evidence>
<sequence>MNWDRVISIINALGIFLTAGSIYLASESFHKDHERSRKQTAYELLKEAHNYLRADRETLLAGFNDFYSLDARHNISKEEANRLYKSCYANTNSFDQSLCDRMKLAAYYLNHLEDIAIGYVTYIADRDMINKSNVTRIIISDYDYFKELIDVAKTDNRGWNYLQDCVNIIKLSDSGALPVVKKIDEL</sequence>